<dbReference type="GO" id="GO:0006508">
    <property type="term" value="P:proteolysis"/>
    <property type="evidence" value="ECO:0007669"/>
    <property type="project" value="UniProtKB-KW"/>
</dbReference>
<dbReference type="Bgee" id="ENSXETG00000024385">
    <property type="expression patterns" value="Expressed in head and 10 other cell types or tissues"/>
</dbReference>
<dbReference type="GO" id="GO:0004222">
    <property type="term" value="F:metalloendopeptidase activity"/>
    <property type="evidence" value="ECO:0007669"/>
    <property type="project" value="UniProtKB-UniRule"/>
</dbReference>
<keyword evidence="3 12" id="KW-0479">Metal-binding</keyword>
<evidence type="ECO:0000256" key="9">
    <source>
        <dbReference type="ARBA" id="ARBA00023157"/>
    </source>
</evidence>
<dbReference type="PRINTS" id="PR00480">
    <property type="entry name" value="ASTACIN"/>
</dbReference>
<evidence type="ECO:0000256" key="2">
    <source>
        <dbReference type="ARBA" id="ARBA00022670"/>
    </source>
</evidence>
<reference evidence="16" key="2">
    <citation type="submission" date="2020-05" db="UniProtKB">
        <authorList>
            <consortium name="Ensembl"/>
        </authorList>
    </citation>
    <scope>IDENTIFICATION</scope>
</reference>
<organism evidence="16">
    <name type="scientific">Xenopus tropicalis</name>
    <name type="common">Western clawed frog</name>
    <name type="synonym">Silurana tropicalis</name>
    <dbReference type="NCBI Taxonomy" id="8364"/>
    <lineage>
        <taxon>Eukaryota</taxon>
        <taxon>Metazoa</taxon>
        <taxon>Chordata</taxon>
        <taxon>Craniata</taxon>
        <taxon>Vertebrata</taxon>
        <taxon>Euteleostomi</taxon>
        <taxon>Amphibia</taxon>
        <taxon>Batrachia</taxon>
        <taxon>Anura</taxon>
        <taxon>Pipoidea</taxon>
        <taxon>Pipidae</taxon>
        <taxon>Xenopodinae</taxon>
        <taxon>Xenopus</taxon>
        <taxon>Silurana</taxon>
    </lineage>
</organism>
<evidence type="ECO:0000256" key="6">
    <source>
        <dbReference type="ARBA" id="ARBA00022801"/>
    </source>
</evidence>
<keyword evidence="8 12" id="KW-0482">Metalloprotease</keyword>
<dbReference type="Pfam" id="PF00431">
    <property type="entry name" value="CUB"/>
    <property type="match status" value="2"/>
</dbReference>
<dbReference type="Xenbase" id="XB-GENE-6449741">
    <property type="gene designation" value="astl2c"/>
</dbReference>
<dbReference type="SUPFAM" id="SSF55486">
    <property type="entry name" value="Metalloproteases ('zincins'), catalytic domain"/>
    <property type="match status" value="1"/>
</dbReference>
<evidence type="ECO:0000256" key="12">
    <source>
        <dbReference type="PROSITE-ProRule" id="PRU01211"/>
    </source>
</evidence>
<evidence type="ECO:0000256" key="4">
    <source>
        <dbReference type="ARBA" id="ARBA00022729"/>
    </source>
</evidence>
<dbReference type="Pfam" id="PF01400">
    <property type="entry name" value="Astacin"/>
    <property type="match status" value="1"/>
</dbReference>
<dbReference type="SUPFAM" id="SSF49854">
    <property type="entry name" value="Spermadhesin, CUB domain"/>
    <property type="match status" value="2"/>
</dbReference>
<dbReference type="FunFam" id="2.60.120.290:FF:000013">
    <property type="entry name" value="Membrane frizzled-related protein"/>
    <property type="match status" value="1"/>
</dbReference>
<dbReference type="PROSITE" id="PS01180">
    <property type="entry name" value="CUB"/>
    <property type="match status" value="2"/>
</dbReference>
<dbReference type="CDD" id="cd04283">
    <property type="entry name" value="ZnMc_hatching_enzyme"/>
    <property type="match status" value="1"/>
</dbReference>
<evidence type="ECO:0000256" key="1">
    <source>
        <dbReference type="ARBA" id="ARBA00022490"/>
    </source>
</evidence>
<dbReference type="SMART" id="SM00042">
    <property type="entry name" value="CUB"/>
    <property type="match status" value="2"/>
</dbReference>
<keyword evidence="1" id="KW-0963">Cytoplasm</keyword>
<accession>F7DBB5</accession>
<dbReference type="InterPro" id="IPR001506">
    <property type="entry name" value="Peptidase_M12A"/>
</dbReference>
<keyword evidence="4" id="KW-0732">Signal</keyword>
<evidence type="ECO:0000256" key="5">
    <source>
        <dbReference type="ARBA" id="ARBA00022737"/>
    </source>
</evidence>
<comment type="caution">
    <text evidence="11">Lacks conserved residue(s) required for the propagation of feature annotation.</text>
</comment>
<feature type="active site" evidence="12">
    <location>
        <position position="212"/>
    </location>
</feature>
<proteinExistence type="predicted"/>
<dbReference type="PANTHER" id="PTHR10127:SF887">
    <property type="entry name" value="EMBRYONIC PROTEIN UVS.2"/>
    <property type="match status" value="1"/>
</dbReference>
<dbReference type="InterPro" id="IPR035914">
    <property type="entry name" value="Sperma_CUB_dom_sf"/>
</dbReference>
<sequence length="557" mass="62190">MKCIFFNMTLFSWVFIPNNWIKFVIFNDTKKMGPFYKQVFHKCHFIILQCNICKQNVSPAEKDALATEGTVRGMEMPVLGKKSGSVDVFTQISKVNRGIRVPTYQGDILRPKGRSAMNCTECLWPKSTDGTVIVPYNFSSNYSADQLALFKSTMQEYESLTCVRFVPRANETDFLSIVSDNGCASFLGKVGGDQTVQLDSYGCIYRGIIQHELNHALGFYHEQSRSDRDDYVTIHTENIIPGYEGNFNKANTNNLGLEYDYSSVMHYPGDAFSKNGNLTIVPKPDPTVPIGQRDGLSILDVSKINRLYQCDVCSNLLSNTNGTMISANYPSAYPNNANCVWLIRIPSEQVTLQFQAFDIQSSPGCVSDYIKIYDGPSKTSPVLVDRACGTGLIPIQIASTNQMLVEFVSDGAVNGTGFKATYGSVQCGGAFYAPNKTFTSPGYPANYDNNLDCTWTITAPVGYKISLNISDFELEDNRYCMYDYVIIYNTTRSPVQNCGSIKFSSEFVSTSNSVMITFHSDISIVKRGFSATYRFGEYSDIDPSWICKHTHVHFKIP</sequence>
<dbReference type="GeneTree" id="ENSGT00940000161051"/>
<dbReference type="InterPro" id="IPR034039">
    <property type="entry name" value="ZnMP_hatching_enz"/>
</dbReference>
<dbReference type="FunCoup" id="F7DBB5">
    <property type="interactions" value="250"/>
</dbReference>
<dbReference type="PROSITE" id="PS51864">
    <property type="entry name" value="ASTACIN"/>
    <property type="match status" value="1"/>
</dbReference>
<dbReference type="Gene3D" id="2.60.120.290">
    <property type="entry name" value="Spermadhesin, CUB domain"/>
    <property type="match status" value="2"/>
</dbReference>
<dbReference type="EC" id="3.4.24.-" evidence="13"/>
<accession>F6S0V0</accession>
<evidence type="ECO:0000259" key="15">
    <source>
        <dbReference type="PROSITE" id="PS51864"/>
    </source>
</evidence>
<feature type="domain" description="CUB" evidence="14">
    <location>
        <begin position="313"/>
        <end position="425"/>
    </location>
</feature>
<accession>F6TTG4</accession>
<feature type="binding site" evidence="12">
    <location>
        <position position="215"/>
    </location>
    <ligand>
        <name>Zn(2+)</name>
        <dbReference type="ChEBI" id="CHEBI:29105"/>
        <note>catalytic</note>
    </ligand>
</feature>
<evidence type="ECO:0000256" key="10">
    <source>
        <dbReference type="ARBA" id="ARBA00037865"/>
    </source>
</evidence>
<dbReference type="InterPro" id="IPR024079">
    <property type="entry name" value="MetalloPept_cat_dom_sf"/>
</dbReference>
<dbReference type="CDD" id="cd00041">
    <property type="entry name" value="CUB"/>
    <property type="match status" value="2"/>
</dbReference>
<name>F7DBB5_XENTR</name>
<keyword evidence="5" id="KW-0677">Repeat</keyword>
<evidence type="ECO:0000256" key="11">
    <source>
        <dbReference type="PROSITE-ProRule" id="PRU00059"/>
    </source>
</evidence>
<dbReference type="FunFam" id="3.40.390.10:FF:000040">
    <property type="entry name" value="Metalloendopeptidase"/>
    <property type="match status" value="1"/>
</dbReference>
<feature type="domain" description="Peptidase M12A" evidence="15">
    <location>
        <begin position="115"/>
        <end position="314"/>
    </location>
</feature>
<dbReference type="Gene3D" id="3.40.390.10">
    <property type="entry name" value="Collagenase (Catalytic Domain)"/>
    <property type="match status" value="1"/>
</dbReference>
<evidence type="ECO:0000313" key="16">
    <source>
        <dbReference type="Ensembl" id="ENSXETP00000082072"/>
    </source>
</evidence>
<comment type="cofactor">
    <cofactor evidence="12 13">
        <name>Zn(2+)</name>
        <dbReference type="ChEBI" id="CHEBI:29105"/>
    </cofactor>
    <text evidence="12 13">Binds 1 zinc ion per subunit.</text>
</comment>
<evidence type="ECO:0000259" key="14">
    <source>
        <dbReference type="PROSITE" id="PS01180"/>
    </source>
</evidence>
<dbReference type="InParanoid" id="F7DBB5"/>
<dbReference type="GO" id="GO:0060473">
    <property type="term" value="C:cortical granule"/>
    <property type="evidence" value="ECO:0007669"/>
    <property type="project" value="UniProtKB-SubCell"/>
</dbReference>
<dbReference type="PANTHER" id="PTHR10127">
    <property type="entry name" value="DISCOIDIN, CUB, EGF, LAMININ , AND ZINC METALLOPROTEASE DOMAIN CONTAINING"/>
    <property type="match status" value="1"/>
</dbReference>
<dbReference type="InterPro" id="IPR017370">
    <property type="entry name" value="Hatching_enzyme_Uvs2-like"/>
</dbReference>
<dbReference type="SMART" id="SM00235">
    <property type="entry name" value="ZnMc"/>
    <property type="match status" value="1"/>
</dbReference>
<gene>
    <name evidence="16" type="primary">astl2c</name>
</gene>
<dbReference type="InterPro" id="IPR006026">
    <property type="entry name" value="Peptidase_Metallo"/>
</dbReference>
<keyword evidence="9 12" id="KW-1015">Disulfide bond</keyword>
<dbReference type="PIRSF" id="PIRSF038057">
    <property type="entry name" value="Hatching_enzyme_Uvs2"/>
    <property type="match status" value="1"/>
</dbReference>
<keyword evidence="6 12" id="KW-0378">Hydrolase</keyword>
<accession>F6TTD7</accession>
<dbReference type="Ensembl" id="ENSXETT00000090706">
    <property type="protein sequence ID" value="ENSXETP00000082072"/>
    <property type="gene ID" value="ENSXETG00000024385"/>
</dbReference>
<evidence type="ECO:0000256" key="7">
    <source>
        <dbReference type="ARBA" id="ARBA00022833"/>
    </source>
</evidence>
<feature type="domain" description="CUB" evidence="14">
    <location>
        <begin position="427"/>
        <end position="536"/>
    </location>
</feature>
<reference evidence="16" key="1">
    <citation type="journal article" date="2010" name="Science">
        <title>The genome of the Western clawed frog Xenopus tropicalis.</title>
        <authorList>
            <person name="Hellsten U."/>
            <person name="Harland R.M."/>
            <person name="Gilchrist M.J."/>
            <person name="Hendrix D."/>
            <person name="Jurka J."/>
            <person name="Kapitonov V."/>
            <person name="Ovcharenko I."/>
            <person name="Putnam N.H."/>
            <person name="Shu S."/>
            <person name="Taher L."/>
            <person name="Blitz I.L."/>
            <person name="Blumberg B."/>
            <person name="Dichmann D.S."/>
            <person name="Dubchak I."/>
            <person name="Amaya E."/>
            <person name="Detter J.C."/>
            <person name="Fletcher R."/>
            <person name="Gerhard D.S."/>
            <person name="Goodstein D."/>
            <person name="Graves T."/>
            <person name="Grigoriev I.V."/>
            <person name="Grimwood J."/>
            <person name="Kawashima T."/>
            <person name="Lindquist E."/>
            <person name="Lucas S.M."/>
            <person name="Mead P.E."/>
            <person name="Mitros T."/>
            <person name="Ogino H."/>
            <person name="Ohta Y."/>
            <person name="Poliakov A.V."/>
            <person name="Pollet N."/>
            <person name="Robert J."/>
            <person name="Salamov A."/>
            <person name="Sater A.K."/>
            <person name="Schmutz J."/>
            <person name="Terry A."/>
            <person name="Vize P.D."/>
            <person name="Warren W.C."/>
            <person name="Wells D."/>
            <person name="Wills A."/>
            <person name="Wilson R.K."/>
            <person name="Zimmerman L.B."/>
            <person name="Zorn A.M."/>
            <person name="Grainger R."/>
            <person name="Grammer T."/>
            <person name="Khokha M.K."/>
            <person name="Richardson P.M."/>
            <person name="Rokhsar D.S."/>
        </authorList>
    </citation>
    <scope>NUCLEOTIDE SEQUENCE [LARGE SCALE GENOMIC DNA]</scope>
    <source>
        <strain evidence="16">Nigerian</strain>
    </source>
</reference>
<feature type="binding site" evidence="12">
    <location>
        <position position="221"/>
    </location>
    <ligand>
        <name>Zn(2+)</name>
        <dbReference type="ChEBI" id="CHEBI:29105"/>
        <note>catalytic</note>
    </ligand>
</feature>
<evidence type="ECO:0000256" key="13">
    <source>
        <dbReference type="RuleBase" id="RU361183"/>
    </source>
</evidence>
<evidence type="ECO:0000256" key="8">
    <source>
        <dbReference type="ARBA" id="ARBA00023049"/>
    </source>
</evidence>
<dbReference type="AlphaFoldDB" id="F7DBB5"/>
<dbReference type="InterPro" id="IPR000859">
    <property type="entry name" value="CUB_dom"/>
</dbReference>
<comment type="subcellular location">
    <subcellularLocation>
        <location evidence="10">Cytoplasmic vesicle</location>
        <location evidence="10">Secretory vesicle</location>
        <location evidence="10">Cortical granule</location>
    </subcellularLocation>
</comment>
<keyword evidence="7 12" id="KW-0862">Zinc</keyword>
<dbReference type="DNASU" id="780082"/>
<dbReference type="FunFam" id="2.60.120.290:FF:000005">
    <property type="entry name" value="Procollagen C-endopeptidase enhancer 1"/>
    <property type="match status" value="1"/>
</dbReference>
<feature type="binding site" evidence="12">
    <location>
        <position position="211"/>
    </location>
    <ligand>
        <name>Zn(2+)</name>
        <dbReference type="ChEBI" id="CHEBI:29105"/>
        <note>catalytic</note>
    </ligand>
</feature>
<evidence type="ECO:0000256" key="3">
    <source>
        <dbReference type="ARBA" id="ARBA00022723"/>
    </source>
</evidence>
<dbReference type="GO" id="GO:0008270">
    <property type="term" value="F:zinc ion binding"/>
    <property type="evidence" value="ECO:0007669"/>
    <property type="project" value="UniProtKB-UniRule"/>
</dbReference>
<keyword evidence="2 12" id="KW-0645">Protease</keyword>
<feature type="disulfide bond" evidence="12">
    <location>
        <begin position="119"/>
        <end position="122"/>
    </location>
</feature>
<protein>
    <recommendedName>
        <fullName evidence="13">Metalloendopeptidase</fullName>
        <ecNumber evidence="13">3.4.24.-</ecNumber>
    </recommendedName>
</protein>